<proteinExistence type="predicted"/>
<dbReference type="Proteomes" id="UP000218209">
    <property type="component" value="Unassembled WGS sequence"/>
</dbReference>
<dbReference type="EMBL" id="KV919120">
    <property type="protein sequence ID" value="OSX71643.1"/>
    <property type="molecule type" value="Genomic_DNA"/>
</dbReference>
<name>A0A1X6NTC3_PORUM</name>
<feature type="compositionally biased region" description="Polar residues" evidence="1">
    <location>
        <begin position="187"/>
        <end position="198"/>
    </location>
</feature>
<feature type="compositionally biased region" description="Low complexity" evidence="1">
    <location>
        <begin position="8"/>
        <end position="57"/>
    </location>
</feature>
<evidence type="ECO:0000256" key="1">
    <source>
        <dbReference type="SAM" id="MobiDB-lite"/>
    </source>
</evidence>
<feature type="region of interest" description="Disordered" evidence="1">
    <location>
        <begin position="187"/>
        <end position="239"/>
    </location>
</feature>
<dbReference type="AlphaFoldDB" id="A0A1X6NTC3"/>
<organism evidence="2 3">
    <name type="scientific">Porphyra umbilicalis</name>
    <name type="common">Purple laver</name>
    <name type="synonym">Red alga</name>
    <dbReference type="NCBI Taxonomy" id="2786"/>
    <lineage>
        <taxon>Eukaryota</taxon>
        <taxon>Rhodophyta</taxon>
        <taxon>Bangiophyceae</taxon>
        <taxon>Bangiales</taxon>
        <taxon>Bangiaceae</taxon>
        <taxon>Porphyra</taxon>
    </lineage>
</organism>
<protein>
    <submittedName>
        <fullName evidence="2">Uncharacterized protein</fullName>
    </submittedName>
</protein>
<evidence type="ECO:0000313" key="3">
    <source>
        <dbReference type="Proteomes" id="UP000218209"/>
    </source>
</evidence>
<feature type="compositionally biased region" description="Pro residues" evidence="1">
    <location>
        <begin position="58"/>
        <end position="82"/>
    </location>
</feature>
<sequence>MPRETRLPPAAARSRSLSAAAGAAAAPPAAVTASPSAADAASPPPVSGRSSSVATPHPTVPAPPPTVAAPDPPPALSPPPSSSPRDAILSACKRGKAADPRLMVSALVHTKAINVTKYAEASRFLGDQAKTSFASGEVLQVLQGKYNGRRNQTNLRVSWSWLGATKERVLAESTLLASPAPPSVTQVVEASPVTQASQTGVGSGSSPAGPPTAPSLPHATLVTRGGVPGAEGEGAPRSPATAALLVPPAVTAHGVTWTAGAVNESVGGPVPRQAWSVRTITGELIHEEGDLKGPGRSRKPYDDFMAMFPMTQLALMVRLTFEKLEARGMRPSIAGELLKLIGVTVLATWY</sequence>
<keyword evidence="3" id="KW-1185">Reference proteome</keyword>
<accession>A0A1X6NTC3</accession>
<gene>
    <name evidence="2" type="ORF">BU14_0517s0013</name>
</gene>
<evidence type="ECO:0000313" key="2">
    <source>
        <dbReference type="EMBL" id="OSX71643.1"/>
    </source>
</evidence>
<feature type="region of interest" description="Disordered" evidence="1">
    <location>
        <begin position="1"/>
        <end position="87"/>
    </location>
</feature>
<reference evidence="2 3" key="1">
    <citation type="submission" date="2017-03" db="EMBL/GenBank/DDBJ databases">
        <title>WGS assembly of Porphyra umbilicalis.</title>
        <authorList>
            <person name="Brawley S.H."/>
            <person name="Blouin N.A."/>
            <person name="Ficko-Blean E."/>
            <person name="Wheeler G.L."/>
            <person name="Lohr M."/>
            <person name="Goodson H.V."/>
            <person name="Jenkins J.W."/>
            <person name="Blaby-Haas C.E."/>
            <person name="Helliwell K.E."/>
            <person name="Chan C."/>
            <person name="Marriage T."/>
            <person name="Bhattacharya D."/>
            <person name="Klein A.S."/>
            <person name="Badis Y."/>
            <person name="Brodie J."/>
            <person name="Cao Y."/>
            <person name="Collen J."/>
            <person name="Dittami S.M."/>
            <person name="Gachon C.M."/>
            <person name="Green B.R."/>
            <person name="Karpowicz S."/>
            <person name="Kim J.W."/>
            <person name="Kudahl U."/>
            <person name="Lin S."/>
            <person name="Michel G."/>
            <person name="Mittag M."/>
            <person name="Olson B.J."/>
            <person name="Pangilinan J."/>
            <person name="Peng Y."/>
            <person name="Qiu H."/>
            <person name="Shu S."/>
            <person name="Singer J.T."/>
            <person name="Smith A.G."/>
            <person name="Sprecher B.N."/>
            <person name="Wagner V."/>
            <person name="Wang W."/>
            <person name="Wang Z.-Y."/>
            <person name="Yan J."/>
            <person name="Yarish C."/>
            <person name="Zoeuner-Riek S."/>
            <person name="Zhuang Y."/>
            <person name="Zou Y."/>
            <person name="Lindquist E.A."/>
            <person name="Grimwood J."/>
            <person name="Barry K."/>
            <person name="Rokhsar D.S."/>
            <person name="Schmutz J."/>
            <person name="Stiller J.W."/>
            <person name="Grossman A.R."/>
            <person name="Prochnik S.E."/>
        </authorList>
    </citation>
    <scope>NUCLEOTIDE SEQUENCE [LARGE SCALE GENOMIC DNA]</scope>
    <source>
        <strain evidence="2">4086291</strain>
    </source>
</reference>